<evidence type="ECO:0000256" key="1">
    <source>
        <dbReference type="ARBA" id="ARBA00008007"/>
    </source>
</evidence>
<accession>A0A941DYU2</accession>
<dbReference type="Pfam" id="PF00156">
    <property type="entry name" value="Pribosyltran"/>
    <property type="match status" value="1"/>
</dbReference>
<dbReference type="RefSeq" id="WP_026682029.1">
    <property type="nucleotide sequence ID" value="NZ_JAGSOT010000074.1"/>
</dbReference>
<dbReference type="InterPro" id="IPR000836">
    <property type="entry name" value="PRTase_dom"/>
</dbReference>
<evidence type="ECO:0000259" key="2">
    <source>
        <dbReference type="Pfam" id="PF00156"/>
    </source>
</evidence>
<feature type="domain" description="Phosphoribosyltransferase" evidence="2">
    <location>
        <begin position="136"/>
        <end position="217"/>
    </location>
</feature>
<evidence type="ECO:0000313" key="4">
    <source>
        <dbReference type="Proteomes" id="UP000675284"/>
    </source>
</evidence>
<dbReference type="Gene3D" id="3.40.50.2020">
    <property type="match status" value="1"/>
</dbReference>
<reference evidence="3" key="1">
    <citation type="submission" date="2021-04" db="EMBL/GenBank/DDBJ databases">
        <title>Isolation and polyphasic classification of algal microorganism.</title>
        <authorList>
            <person name="Wang S."/>
        </authorList>
    </citation>
    <scope>NUCLEOTIDE SEQUENCE</scope>
    <source>
        <strain evidence="3">720a</strain>
    </source>
</reference>
<sequence>MYCLWCSEPIIQQLTWQNFFFPDIKKLCVYCDSLLEKIDGDRCHKCSRQCDQAICFDCQRWEKEKERDTLVFNYSIFQYNIFMQELIAKWKYRGDVELGNIFRDAVRKGFTPTFAAMKKHAIAVPIPLSKDREKERGFNQAKILADFLPIKSELVLHRMEGEKQSKKSRKERIQSINPFTITKSINKPVILVDDIYTTGTTLRHAGKVLKENGCPEVFGFTLIRG</sequence>
<protein>
    <submittedName>
        <fullName evidence="3">ComF family protein</fullName>
    </submittedName>
</protein>
<gene>
    <name evidence="3" type="ORF">KCX74_17770</name>
</gene>
<dbReference type="Proteomes" id="UP000675284">
    <property type="component" value="Unassembled WGS sequence"/>
</dbReference>
<evidence type="ECO:0000313" key="3">
    <source>
        <dbReference type="EMBL" id="MBR7797876.1"/>
    </source>
</evidence>
<dbReference type="CDD" id="cd06223">
    <property type="entry name" value="PRTases_typeI"/>
    <property type="match status" value="1"/>
</dbReference>
<dbReference type="PANTHER" id="PTHR47505:SF1">
    <property type="entry name" value="DNA UTILIZATION PROTEIN YHGH"/>
    <property type="match status" value="1"/>
</dbReference>
<dbReference type="SUPFAM" id="SSF53271">
    <property type="entry name" value="PRTase-like"/>
    <property type="match status" value="1"/>
</dbReference>
<dbReference type="AlphaFoldDB" id="A0A941DYU2"/>
<proteinExistence type="inferred from homology"/>
<organism evidence="3 4">
    <name type="scientific">Virgibacillus salarius</name>
    <dbReference type="NCBI Taxonomy" id="447199"/>
    <lineage>
        <taxon>Bacteria</taxon>
        <taxon>Bacillati</taxon>
        <taxon>Bacillota</taxon>
        <taxon>Bacilli</taxon>
        <taxon>Bacillales</taxon>
        <taxon>Bacillaceae</taxon>
        <taxon>Virgibacillus</taxon>
    </lineage>
</organism>
<name>A0A941DYU2_9BACI</name>
<comment type="similarity">
    <text evidence="1">Belongs to the ComF/GntX family.</text>
</comment>
<comment type="caution">
    <text evidence="3">The sequence shown here is derived from an EMBL/GenBank/DDBJ whole genome shotgun (WGS) entry which is preliminary data.</text>
</comment>
<dbReference type="InterPro" id="IPR029057">
    <property type="entry name" value="PRTase-like"/>
</dbReference>
<dbReference type="InterPro" id="IPR051910">
    <property type="entry name" value="ComF/GntX_DNA_util-trans"/>
</dbReference>
<dbReference type="EMBL" id="JAGSOT010000074">
    <property type="protein sequence ID" value="MBR7797876.1"/>
    <property type="molecule type" value="Genomic_DNA"/>
</dbReference>
<dbReference type="PANTHER" id="PTHR47505">
    <property type="entry name" value="DNA UTILIZATION PROTEIN YHGH"/>
    <property type="match status" value="1"/>
</dbReference>
<keyword evidence="4" id="KW-1185">Reference proteome</keyword>